<gene>
    <name evidence="2" type="ORF">MTE01_30480</name>
</gene>
<dbReference type="Proteomes" id="UP000319525">
    <property type="component" value="Unassembled WGS sequence"/>
</dbReference>
<evidence type="ECO:0000256" key="1">
    <source>
        <dbReference type="SAM" id="MobiDB-lite"/>
    </source>
</evidence>
<feature type="region of interest" description="Disordered" evidence="1">
    <location>
        <begin position="1"/>
        <end position="23"/>
    </location>
</feature>
<reference evidence="2 3" key="1">
    <citation type="submission" date="2019-06" db="EMBL/GenBank/DDBJ databases">
        <title>Whole genome shotgun sequence of Microbacterium testaceum NBRC 12675.</title>
        <authorList>
            <person name="Hosoyama A."/>
            <person name="Uohara A."/>
            <person name="Ohji S."/>
            <person name="Ichikawa N."/>
        </authorList>
    </citation>
    <scope>NUCLEOTIDE SEQUENCE [LARGE SCALE GENOMIC DNA]</scope>
    <source>
        <strain evidence="2 3">NBRC 12675</strain>
    </source>
</reference>
<dbReference type="AlphaFoldDB" id="A0A4Y3QQZ5"/>
<organism evidence="2 3">
    <name type="scientific">Microbacterium testaceum</name>
    <name type="common">Aureobacterium testaceum</name>
    <name type="synonym">Brevibacterium testaceum</name>
    <dbReference type="NCBI Taxonomy" id="2033"/>
    <lineage>
        <taxon>Bacteria</taxon>
        <taxon>Bacillati</taxon>
        <taxon>Actinomycetota</taxon>
        <taxon>Actinomycetes</taxon>
        <taxon>Micrococcales</taxon>
        <taxon>Microbacteriaceae</taxon>
        <taxon>Microbacterium</taxon>
    </lineage>
</organism>
<evidence type="ECO:0000313" key="3">
    <source>
        <dbReference type="Proteomes" id="UP000319525"/>
    </source>
</evidence>
<protein>
    <submittedName>
        <fullName evidence="2">Uncharacterized protein</fullName>
    </submittedName>
</protein>
<accession>A0A4Y3QQZ5</accession>
<sequence length="81" mass="8167">MALEPAAVTPATAAKRRNSVMGPGVPIRGMAMNITAPATATLTASIPNDNPMASPVIILPPPGAIGPYAHSLRPRPAHPGP</sequence>
<proteinExistence type="predicted"/>
<name>A0A4Y3QQZ5_MICTE</name>
<evidence type="ECO:0000313" key="2">
    <source>
        <dbReference type="EMBL" id="GEB47103.1"/>
    </source>
</evidence>
<comment type="caution">
    <text evidence="2">The sequence shown here is derived from an EMBL/GenBank/DDBJ whole genome shotgun (WGS) entry which is preliminary data.</text>
</comment>
<dbReference type="EMBL" id="BJML01000012">
    <property type="protein sequence ID" value="GEB47103.1"/>
    <property type="molecule type" value="Genomic_DNA"/>
</dbReference>